<organism evidence="1 2">
    <name type="scientific">Haloechinothrix alba</name>
    <dbReference type="NCBI Taxonomy" id="664784"/>
    <lineage>
        <taxon>Bacteria</taxon>
        <taxon>Bacillati</taxon>
        <taxon>Actinomycetota</taxon>
        <taxon>Actinomycetes</taxon>
        <taxon>Pseudonocardiales</taxon>
        <taxon>Pseudonocardiaceae</taxon>
        <taxon>Haloechinothrix</taxon>
    </lineage>
</organism>
<evidence type="ECO:0000313" key="1">
    <source>
        <dbReference type="EMBL" id="SNR87937.1"/>
    </source>
</evidence>
<reference evidence="1 2" key="1">
    <citation type="submission" date="2017-06" db="EMBL/GenBank/DDBJ databases">
        <authorList>
            <person name="Kim H.J."/>
            <person name="Triplett B.A."/>
        </authorList>
    </citation>
    <scope>NUCLEOTIDE SEQUENCE [LARGE SCALE GENOMIC DNA]</scope>
    <source>
        <strain evidence="1 2">DSM 45207</strain>
    </source>
</reference>
<evidence type="ECO:0000313" key="2">
    <source>
        <dbReference type="Proteomes" id="UP000198348"/>
    </source>
</evidence>
<dbReference type="Proteomes" id="UP000198348">
    <property type="component" value="Unassembled WGS sequence"/>
</dbReference>
<dbReference type="EMBL" id="FZNW01000027">
    <property type="protein sequence ID" value="SNR87937.1"/>
    <property type="molecule type" value="Genomic_DNA"/>
</dbReference>
<name>A0A238ZX06_9PSEU</name>
<dbReference type="RefSeq" id="WP_089303213.1">
    <property type="nucleotide sequence ID" value="NZ_FZNW01000027.1"/>
</dbReference>
<keyword evidence="2" id="KW-1185">Reference proteome</keyword>
<accession>A0A238ZX06</accession>
<gene>
    <name evidence="1" type="ORF">SAMN06265360_1278</name>
</gene>
<sequence>MIHRDHHMLARLACTHREITGAVLRMVRSIEEDPPPDEQLRALGSYLRAVGEQLDSRTEAVADILADPDD</sequence>
<dbReference type="AlphaFoldDB" id="A0A238ZX06"/>
<proteinExistence type="predicted"/>
<protein>
    <submittedName>
        <fullName evidence="1">Uncharacterized protein</fullName>
    </submittedName>
</protein>
<dbReference type="OrthoDB" id="3555227at2"/>